<proteinExistence type="predicted"/>
<dbReference type="Proteomes" id="UP000078356">
    <property type="component" value="Unassembled WGS sequence"/>
</dbReference>
<evidence type="ECO:0000313" key="5">
    <source>
        <dbReference type="Proteomes" id="UP000078356"/>
    </source>
</evidence>
<dbReference type="OrthoDB" id="5609458at2"/>
<dbReference type="Proteomes" id="UP000064137">
    <property type="component" value="Chromosome"/>
</dbReference>
<dbReference type="InterPro" id="IPR036388">
    <property type="entry name" value="WH-like_DNA-bd_sf"/>
</dbReference>
<dbReference type="EMBL" id="LWCR01000016">
    <property type="protein sequence ID" value="OAN29299.1"/>
    <property type="molecule type" value="Genomic_DNA"/>
</dbReference>
<reference evidence="2 4" key="1">
    <citation type="submission" date="2016-01" db="EMBL/GenBank/DDBJ databases">
        <title>Annotation of Pseudomonas oryzihabitans USDA-ARS-USMARC-56511.</title>
        <authorList>
            <person name="Harhay G.P."/>
            <person name="Harhay D.M."/>
            <person name="Smith T.P.L."/>
            <person name="Bono J.L."/>
            <person name="Heaton M.P."/>
            <person name="Clawson M.L."/>
            <person name="Chitko-Mckown C.G."/>
            <person name="Capik S.F."/>
            <person name="DeDonder K.D."/>
            <person name="Apley M.D."/>
            <person name="Lubbers B.V."/>
            <person name="White B.J."/>
            <person name="Larson R.L."/>
        </authorList>
    </citation>
    <scope>NUCLEOTIDE SEQUENCE [LARGE SCALE GENOMIC DNA]</scope>
    <source>
        <strain evidence="2 4">USDA-ARS-USMARC-56511</strain>
    </source>
</reference>
<name>A0A0U4VYM7_9PSED</name>
<reference evidence="3 5" key="2">
    <citation type="submission" date="2016-04" db="EMBL/GenBank/DDBJ databases">
        <title>Draft Genome Sequences of Staphylococcus capitis Strain H36, S. capitis Strain H65, S. cohnii Strain H62, S. hominis Strain H69, Mycobacterium iranicum Strain H39, Plantibacter sp. Strain H53, Pseudomonas oryzihabitans Strain H72, and Microbacterium sp. Strain H83, isolated from residential settings.</title>
        <authorList>
            <person name="Lymperopoulou D."/>
            <person name="Adams R.I."/>
            <person name="Lindow S."/>
            <person name="Coil D.A."/>
            <person name="Jospin G."/>
            <person name="Eisen J.A."/>
        </authorList>
    </citation>
    <scope>NUCLEOTIDE SEQUENCE [LARGE SCALE GENOMIC DNA]</scope>
    <source>
        <strain evidence="3 5">H72</strain>
    </source>
</reference>
<organism evidence="2 4">
    <name type="scientific">Pseudomonas oryzihabitans</name>
    <dbReference type="NCBI Taxonomy" id="47885"/>
    <lineage>
        <taxon>Bacteria</taxon>
        <taxon>Pseudomonadati</taxon>
        <taxon>Pseudomonadota</taxon>
        <taxon>Gammaproteobacteria</taxon>
        <taxon>Pseudomonadales</taxon>
        <taxon>Pseudomonadaceae</taxon>
        <taxon>Pseudomonas</taxon>
    </lineage>
</organism>
<accession>A0A0U4VYM7</accession>
<gene>
    <name evidence="3" type="ORF">A4V15_18685</name>
    <name evidence="2" type="ORF">APT59_08050</name>
</gene>
<dbReference type="InterPro" id="IPR009061">
    <property type="entry name" value="DNA-bd_dom_put_sf"/>
</dbReference>
<dbReference type="GO" id="GO:0003677">
    <property type="term" value="F:DNA binding"/>
    <property type="evidence" value="ECO:0007669"/>
    <property type="project" value="InterPro"/>
</dbReference>
<evidence type="ECO:0000313" key="2">
    <source>
        <dbReference type="EMBL" id="ALZ84168.1"/>
    </source>
</evidence>
<evidence type="ECO:0000313" key="4">
    <source>
        <dbReference type="Proteomes" id="UP000064137"/>
    </source>
</evidence>
<evidence type="ECO:0000313" key="3">
    <source>
        <dbReference type="EMBL" id="OAN29299.1"/>
    </source>
</evidence>
<protein>
    <recommendedName>
        <fullName evidence="1">Helix-turn-helix domain-containing protein</fullName>
    </recommendedName>
</protein>
<dbReference type="Gene3D" id="1.10.10.10">
    <property type="entry name" value="Winged helix-like DNA-binding domain superfamily/Winged helix DNA-binding domain"/>
    <property type="match status" value="1"/>
</dbReference>
<dbReference type="InterPro" id="IPR010093">
    <property type="entry name" value="SinI_DNA-bd"/>
</dbReference>
<dbReference type="SUPFAM" id="SSF46955">
    <property type="entry name" value="Putative DNA-binding domain"/>
    <property type="match status" value="1"/>
</dbReference>
<sequence>MHHPSPTAHCADLWTPRRAAQALGVSLRTLATWRSTGRHDLPFLKVGRLVRYREQDVARWLESRRQGGAE</sequence>
<dbReference type="AlphaFoldDB" id="A0A0U4VYM7"/>
<dbReference type="Pfam" id="PF12728">
    <property type="entry name" value="HTH_17"/>
    <property type="match status" value="1"/>
</dbReference>
<dbReference type="EMBL" id="CP013987">
    <property type="protein sequence ID" value="ALZ84168.1"/>
    <property type="molecule type" value="Genomic_DNA"/>
</dbReference>
<dbReference type="KEGG" id="por:APT59_08050"/>
<dbReference type="InterPro" id="IPR041657">
    <property type="entry name" value="HTH_17"/>
</dbReference>
<feature type="domain" description="Helix-turn-helix" evidence="1">
    <location>
        <begin position="17"/>
        <end position="65"/>
    </location>
</feature>
<dbReference type="RefSeq" id="WP_027602814.1">
    <property type="nucleotide sequence ID" value="NZ_CP013987.1"/>
</dbReference>
<evidence type="ECO:0000259" key="1">
    <source>
        <dbReference type="Pfam" id="PF12728"/>
    </source>
</evidence>
<dbReference type="NCBIfam" id="TIGR01764">
    <property type="entry name" value="excise"/>
    <property type="match status" value="1"/>
</dbReference>